<evidence type="ECO:0000256" key="1">
    <source>
        <dbReference type="ARBA" id="ARBA00004141"/>
    </source>
</evidence>
<feature type="transmembrane region" description="Helical" evidence="5">
    <location>
        <begin position="85"/>
        <end position="104"/>
    </location>
</feature>
<keyword evidence="3 5" id="KW-1133">Transmembrane helix</keyword>
<keyword evidence="4 5" id="KW-0472">Membrane</keyword>
<gene>
    <name evidence="6" type="ORF">BO71DRAFT_401974</name>
</gene>
<feature type="transmembrane region" description="Helical" evidence="5">
    <location>
        <begin position="165"/>
        <end position="187"/>
    </location>
</feature>
<protein>
    <recommendedName>
        <fullName evidence="8">DUF300-domain-containing protein</fullName>
    </recommendedName>
</protein>
<dbReference type="Proteomes" id="UP000247810">
    <property type="component" value="Unassembled WGS sequence"/>
</dbReference>
<evidence type="ECO:0000256" key="4">
    <source>
        <dbReference type="ARBA" id="ARBA00023136"/>
    </source>
</evidence>
<organism evidence="6 7">
    <name type="scientific">Aspergillus ellipticus CBS 707.79</name>
    <dbReference type="NCBI Taxonomy" id="1448320"/>
    <lineage>
        <taxon>Eukaryota</taxon>
        <taxon>Fungi</taxon>
        <taxon>Dikarya</taxon>
        <taxon>Ascomycota</taxon>
        <taxon>Pezizomycotina</taxon>
        <taxon>Eurotiomycetes</taxon>
        <taxon>Eurotiomycetidae</taxon>
        <taxon>Eurotiales</taxon>
        <taxon>Aspergillaceae</taxon>
        <taxon>Aspergillus</taxon>
        <taxon>Aspergillus subgen. Circumdati</taxon>
    </lineage>
</organism>
<keyword evidence="2 5" id="KW-0812">Transmembrane</keyword>
<feature type="transmembrane region" description="Helical" evidence="5">
    <location>
        <begin position="116"/>
        <end position="132"/>
    </location>
</feature>
<proteinExistence type="predicted"/>
<name>A0A319CZP8_9EURO</name>
<dbReference type="SMART" id="SM01417">
    <property type="entry name" value="Solute_trans_a"/>
    <property type="match status" value="1"/>
</dbReference>
<keyword evidence="7" id="KW-1185">Reference proteome</keyword>
<evidence type="ECO:0000256" key="2">
    <source>
        <dbReference type="ARBA" id="ARBA00022692"/>
    </source>
</evidence>
<dbReference type="AlphaFoldDB" id="A0A319CZP8"/>
<dbReference type="VEuPathDB" id="FungiDB:BO71DRAFT_401974"/>
<dbReference type="Pfam" id="PF03619">
    <property type="entry name" value="Solute_trans_a"/>
    <property type="match status" value="1"/>
</dbReference>
<evidence type="ECO:0000256" key="5">
    <source>
        <dbReference type="SAM" id="Phobius"/>
    </source>
</evidence>
<sequence>MSHHHHNHLLEEIKNKTSNHTCPTHAVSEDETKNLVGDLSFYHFNMIISGACTILATLIILALMIRHTTHFSNPVEQVRVMRISILVPIYGIFSFLAVCFPSDYVEFTAWPDPFEGIALFSFFLLLCEFLASDDEQRMQIIASQQVKKLCKSTPVNGFTWFKQTYWCIIQYPFIALITTIITCITQVAEVYCLDSKEPYFAHIWMTIIKNLSVSIAVASAVKFYMQMKSYMEGSRAMAKLLAFKLIVGLVFFEDILFTILRSANVLKANSVMTYTDITMGLPTMIICIQMVPLACFFHFAYSVTPYSGISKGTFSSSYQPVADFEVKKPTKYQGGPLGINAWLLFLNPLDFVREIQYPLALLRMSGLNGEHEVLTTEMQQERYEGL</sequence>
<feature type="transmembrane region" description="Helical" evidence="5">
    <location>
        <begin position="241"/>
        <end position="260"/>
    </location>
</feature>
<dbReference type="STRING" id="1448320.A0A319CZP8"/>
<feature type="transmembrane region" description="Helical" evidence="5">
    <location>
        <begin position="41"/>
        <end position="65"/>
    </location>
</feature>
<dbReference type="GO" id="GO:0016020">
    <property type="term" value="C:membrane"/>
    <property type="evidence" value="ECO:0007669"/>
    <property type="project" value="UniProtKB-SubCell"/>
</dbReference>
<evidence type="ECO:0000313" key="6">
    <source>
        <dbReference type="EMBL" id="PYH90706.1"/>
    </source>
</evidence>
<evidence type="ECO:0008006" key="8">
    <source>
        <dbReference type="Google" id="ProtNLM"/>
    </source>
</evidence>
<feature type="transmembrane region" description="Helical" evidence="5">
    <location>
        <begin position="280"/>
        <end position="301"/>
    </location>
</feature>
<comment type="subcellular location">
    <subcellularLocation>
        <location evidence="1">Membrane</location>
        <topology evidence="1">Multi-pass membrane protein</topology>
    </subcellularLocation>
</comment>
<dbReference type="OrthoDB" id="5348404at2759"/>
<dbReference type="InterPro" id="IPR005178">
    <property type="entry name" value="Ostalpha/TMEM184C"/>
</dbReference>
<accession>A0A319CZP8</accession>
<dbReference type="PANTHER" id="PTHR23423">
    <property type="entry name" value="ORGANIC SOLUTE TRANSPORTER-RELATED"/>
    <property type="match status" value="1"/>
</dbReference>
<evidence type="ECO:0000256" key="3">
    <source>
        <dbReference type="ARBA" id="ARBA00022989"/>
    </source>
</evidence>
<feature type="transmembrane region" description="Helical" evidence="5">
    <location>
        <begin position="199"/>
        <end position="221"/>
    </location>
</feature>
<dbReference type="EMBL" id="KZ825972">
    <property type="protein sequence ID" value="PYH90706.1"/>
    <property type="molecule type" value="Genomic_DNA"/>
</dbReference>
<reference evidence="6 7" key="1">
    <citation type="submission" date="2018-02" db="EMBL/GenBank/DDBJ databases">
        <title>The genomes of Aspergillus section Nigri reveals drivers in fungal speciation.</title>
        <authorList>
            <consortium name="DOE Joint Genome Institute"/>
            <person name="Vesth T.C."/>
            <person name="Nybo J."/>
            <person name="Theobald S."/>
            <person name="Brandl J."/>
            <person name="Frisvad J.C."/>
            <person name="Nielsen K.F."/>
            <person name="Lyhne E.K."/>
            <person name="Kogle M.E."/>
            <person name="Kuo A."/>
            <person name="Riley R."/>
            <person name="Clum A."/>
            <person name="Nolan M."/>
            <person name="Lipzen A."/>
            <person name="Salamov A."/>
            <person name="Henrissat B."/>
            <person name="Wiebenga A."/>
            <person name="De vries R.P."/>
            <person name="Grigoriev I.V."/>
            <person name="Mortensen U.H."/>
            <person name="Andersen M.R."/>
            <person name="Baker S.E."/>
        </authorList>
    </citation>
    <scope>NUCLEOTIDE SEQUENCE [LARGE SCALE GENOMIC DNA]</scope>
    <source>
        <strain evidence="6 7">CBS 707.79</strain>
    </source>
</reference>
<evidence type="ECO:0000313" key="7">
    <source>
        <dbReference type="Proteomes" id="UP000247810"/>
    </source>
</evidence>